<comment type="caution">
    <text evidence="5">The sequence shown here is derived from an EMBL/GenBank/DDBJ whole genome shotgun (WGS) entry which is preliminary data.</text>
</comment>
<reference evidence="5 6" key="1">
    <citation type="submission" date="2023-07" db="EMBL/GenBank/DDBJ databases">
        <title>Genomic Encyclopedia of Type Strains, Phase IV (KMG-IV): sequencing the most valuable type-strain genomes for metagenomic binning, comparative biology and taxonomic classification.</title>
        <authorList>
            <person name="Goeker M."/>
        </authorList>
    </citation>
    <scope>NUCLEOTIDE SEQUENCE [LARGE SCALE GENOMIC DNA]</scope>
    <source>
        <strain evidence="5 6">DSM 3770</strain>
    </source>
</reference>
<comment type="cofactor">
    <cofactor evidence="1">
        <name>Mg(2+)</name>
        <dbReference type="ChEBI" id="CHEBI:18420"/>
    </cofactor>
</comment>
<accession>A0ABU0LIM7</accession>
<dbReference type="PROSITE" id="PS00893">
    <property type="entry name" value="NUDIX_BOX"/>
    <property type="match status" value="1"/>
</dbReference>
<dbReference type="CDD" id="cd04673">
    <property type="entry name" value="NUDIX_ADPRase"/>
    <property type="match status" value="1"/>
</dbReference>
<sequence length="161" mass="16622">MSAPSATAPDVIRPILAASAAVFRGPLVLLARRGTAPGTPGAGLWSLPGGRVEPGETLADAARREVREEVGVDADLVAVAAARDIIRRDVEGRLTAHFVVIAYAARWRSGEPRTSDEAPEVGWFHPADVARLAGTQGLAEVVAAAAKILGRTDLSGSSVAI</sequence>
<evidence type="ECO:0000256" key="1">
    <source>
        <dbReference type="ARBA" id="ARBA00001946"/>
    </source>
</evidence>
<organism evidence="5 6">
    <name type="scientific">Xanthobacter agilis</name>
    <dbReference type="NCBI Taxonomy" id="47492"/>
    <lineage>
        <taxon>Bacteria</taxon>
        <taxon>Pseudomonadati</taxon>
        <taxon>Pseudomonadota</taxon>
        <taxon>Alphaproteobacteria</taxon>
        <taxon>Hyphomicrobiales</taxon>
        <taxon>Xanthobacteraceae</taxon>
        <taxon>Xanthobacter</taxon>
    </lineage>
</organism>
<dbReference type="Gene3D" id="3.90.79.10">
    <property type="entry name" value="Nucleoside Triphosphate Pyrophosphohydrolase"/>
    <property type="match status" value="1"/>
</dbReference>
<dbReference type="Pfam" id="PF00293">
    <property type="entry name" value="NUDIX"/>
    <property type="match status" value="1"/>
</dbReference>
<keyword evidence="2 3" id="KW-0378">Hydrolase</keyword>
<proteinExistence type="inferred from homology"/>
<dbReference type="InterPro" id="IPR000086">
    <property type="entry name" value="NUDIX_hydrolase_dom"/>
</dbReference>
<evidence type="ECO:0000313" key="5">
    <source>
        <dbReference type="EMBL" id="MDQ0506989.1"/>
    </source>
</evidence>
<dbReference type="EMBL" id="JAUSVY010000011">
    <property type="protein sequence ID" value="MDQ0506989.1"/>
    <property type="molecule type" value="Genomic_DNA"/>
</dbReference>
<comment type="similarity">
    <text evidence="3">Belongs to the Nudix hydrolase family.</text>
</comment>
<dbReference type="RefSeq" id="WP_237346526.1">
    <property type="nucleotide sequence ID" value="NZ_JABWGX010000020.1"/>
</dbReference>
<gene>
    <name evidence="5" type="ORF">QOZ94_003804</name>
</gene>
<protein>
    <submittedName>
        <fullName evidence="5">ADP-ribose pyrophosphatase YjhB (NUDIX family)</fullName>
    </submittedName>
</protein>
<evidence type="ECO:0000256" key="2">
    <source>
        <dbReference type="ARBA" id="ARBA00022801"/>
    </source>
</evidence>
<dbReference type="PANTHER" id="PTHR43736:SF1">
    <property type="entry name" value="DIHYDRONEOPTERIN TRIPHOSPHATE DIPHOSPHATASE"/>
    <property type="match status" value="1"/>
</dbReference>
<dbReference type="InterPro" id="IPR015797">
    <property type="entry name" value="NUDIX_hydrolase-like_dom_sf"/>
</dbReference>
<dbReference type="PANTHER" id="PTHR43736">
    <property type="entry name" value="ADP-RIBOSE PYROPHOSPHATASE"/>
    <property type="match status" value="1"/>
</dbReference>
<evidence type="ECO:0000256" key="3">
    <source>
        <dbReference type="RuleBase" id="RU003476"/>
    </source>
</evidence>
<feature type="domain" description="Nudix hydrolase" evidence="4">
    <location>
        <begin position="13"/>
        <end position="146"/>
    </location>
</feature>
<dbReference type="PROSITE" id="PS51462">
    <property type="entry name" value="NUDIX"/>
    <property type="match status" value="1"/>
</dbReference>
<dbReference type="SUPFAM" id="SSF55811">
    <property type="entry name" value="Nudix"/>
    <property type="match status" value="1"/>
</dbReference>
<dbReference type="InterPro" id="IPR020084">
    <property type="entry name" value="NUDIX_hydrolase_CS"/>
</dbReference>
<dbReference type="PRINTS" id="PR00502">
    <property type="entry name" value="NUDIXFAMILY"/>
</dbReference>
<dbReference type="InterPro" id="IPR020476">
    <property type="entry name" value="Nudix_hydrolase"/>
</dbReference>
<evidence type="ECO:0000259" key="4">
    <source>
        <dbReference type="PROSITE" id="PS51462"/>
    </source>
</evidence>
<name>A0ABU0LIM7_XANAG</name>
<keyword evidence="6" id="KW-1185">Reference proteome</keyword>
<evidence type="ECO:0000313" key="6">
    <source>
        <dbReference type="Proteomes" id="UP001241747"/>
    </source>
</evidence>
<dbReference type="Proteomes" id="UP001241747">
    <property type="component" value="Unassembled WGS sequence"/>
</dbReference>